<dbReference type="Proteomes" id="UP001329825">
    <property type="component" value="Chromosome 7"/>
</dbReference>
<gene>
    <name evidence="3" type="ORF">IL334_005216</name>
</gene>
<feature type="coiled-coil region" evidence="1">
    <location>
        <begin position="87"/>
        <end position="114"/>
    </location>
</feature>
<evidence type="ECO:0000256" key="1">
    <source>
        <dbReference type="SAM" id="Coils"/>
    </source>
</evidence>
<evidence type="ECO:0000256" key="2">
    <source>
        <dbReference type="SAM" id="MobiDB-lite"/>
    </source>
</evidence>
<keyword evidence="4" id="KW-1185">Reference proteome</keyword>
<name>A0ABZ1D4B3_9TREE</name>
<feature type="region of interest" description="Disordered" evidence="2">
    <location>
        <begin position="369"/>
        <end position="474"/>
    </location>
</feature>
<proteinExistence type="predicted"/>
<feature type="compositionally biased region" description="Polar residues" evidence="2">
    <location>
        <begin position="369"/>
        <end position="380"/>
    </location>
</feature>
<feature type="compositionally biased region" description="Low complexity" evidence="2">
    <location>
        <begin position="21"/>
        <end position="31"/>
    </location>
</feature>
<evidence type="ECO:0000313" key="3">
    <source>
        <dbReference type="EMBL" id="WRT68240.1"/>
    </source>
</evidence>
<reference evidence="3 4" key="1">
    <citation type="submission" date="2024-01" db="EMBL/GenBank/DDBJ databases">
        <title>Comparative genomics of Cryptococcus and Kwoniella reveals pathogenesis evolution and contrasting modes of karyotype evolution via chromosome fusion or intercentromeric recombination.</title>
        <authorList>
            <person name="Coelho M.A."/>
            <person name="David-Palma M."/>
            <person name="Shea T."/>
            <person name="Bowers K."/>
            <person name="McGinley-Smith S."/>
            <person name="Mohammad A.W."/>
            <person name="Gnirke A."/>
            <person name="Yurkov A.M."/>
            <person name="Nowrousian M."/>
            <person name="Sun S."/>
            <person name="Cuomo C.A."/>
            <person name="Heitman J."/>
        </authorList>
    </citation>
    <scope>NUCLEOTIDE SEQUENCE [LARGE SCALE GENOMIC DNA]</scope>
    <source>
        <strain evidence="3">CBS 11374</strain>
    </source>
</reference>
<feature type="compositionally biased region" description="Polar residues" evidence="2">
    <location>
        <begin position="419"/>
        <end position="437"/>
    </location>
</feature>
<evidence type="ECO:0000313" key="4">
    <source>
        <dbReference type="Proteomes" id="UP001329825"/>
    </source>
</evidence>
<accession>A0ABZ1D4B3</accession>
<feature type="compositionally biased region" description="Polar residues" evidence="2">
    <location>
        <begin position="444"/>
        <end position="470"/>
    </location>
</feature>
<organism evidence="3 4">
    <name type="scientific">Kwoniella shivajii</name>
    <dbReference type="NCBI Taxonomy" id="564305"/>
    <lineage>
        <taxon>Eukaryota</taxon>
        <taxon>Fungi</taxon>
        <taxon>Dikarya</taxon>
        <taxon>Basidiomycota</taxon>
        <taxon>Agaricomycotina</taxon>
        <taxon>Tremellomycetes</taxon>
        <taxon>Tremellales</taxon>
        <taxon>Cryptococcaceae</taxon>
        <taxon>Kwoniella</taxon>
    </lineage>
</organism>
<dbReference type="GeneID" id="87957347"/>
<feature type="region of interest" description="Disordered" evidence="2">
    <location>
        <begin position="1"/>
        <end position="43"/>
    </location>
</feature>
<keyword evidence="1" id="KW-0175">Coiled coil</keyword>
<protein>
    <recommendedName>
        <fullName evidence="5">Rho-GAP domain-containing protein</fullName>
    </recommendedName>
</protein>
<dbReference type="RefSeq" id="XP_062792980.1">
    <property type="nucleotide sequence ID" value="XM_062936929.1"/>
</dbReference>
<feature type="compositionally biased region" description="Basic and acidic residues" evidence="2">
    <location>
        <begin position="32"/>
        <end position="43"/>
    </location>
</feature>
<feature type="compositionally biased region" description="Low complexity" evidence="2">
    <location>
        <begin position="381"/>
        <end position="413"/>
    </location>
</feature>
<evidence type="ECO:0008006" key="5">
    <source>
        <dbReference type="Google" id="ProtNLM"/>
    </source>
</evidence>
<dbReference type="EMBL" id="CP141887">
    <property type="protein sequence ID" value="WRT68240.1"/>
    <property type="molecule type" value="Genomic_DNA"/>
</dbReference>
<sequence length="582" mass="64414">MPSFLKSLFKPSHSPPRARYPAEPSSSYEVPSPERRLSSLPPEDLHTLADQLRTELRSNASEKGSSIDRDTVSTLLSSLRSGKNHSRTGSERSMRRLMRVLEEIEAEDQKEKEDERITIESNKAKGSISSVALNQAYHDDNDSSIHIGESDRAQNRLRKGKFKAHSTRYTDPMTQDGKLLKPVIKICSTAIRSGEKLVNSDLGQGSNFHLLGRIMALLEAQKDELVDIAPYTGRRRYPALITLEQIYEKVQSGLRDIQGMSEEKMRDDMMNVVEVLQEGPDYLIDIILITSIIHQASIISIPFSNEIRSILDKAIDEQGDLNTFRKAGESIIAIASALDRDLLEDKESEEAYKRIGVLVKQLQVRGSTSALPTPYGSRQGSFSLSSTPTPLTIPGTPLDSPGGSVSSSGSLHSPRYASMTPSDLQKNYGTGVSTPTSGGLPGVSSFQPTPAVSAQRSALQSPSPASPTGSSDDDEEIWEYRGQLLTRSALDLVLRQEALAQADSSGQYAGDVSWDDLRNCWIPKYVKKLKITDLAKDELPDTSPAGFQLKDEDEWGNKIGWYGEFKEMYYKEDPKWELPDDD</sequence>